<name>A0A6F8Y993_9ACTN</name>
<feature type="chain" id="PRO_5026006581" description="Glycosyl hydrolase family 32 N-terminal domain-containing protein" evidence="1">
    <location>
        <begin position="33"/>
        <end position="104"/>
    </location>
</feature>
<dbReference type="Gene3D" id="2.115.10.20">
    <property type="entry name" value="Glycosyl hydrolase domain, family 43"/>
    <property type="match status" value="1"/>
</dbReference>
<evidence type="ECO:0008006" key="4">
    <source>
        <dbReference type="Google" id="ProtNLM"/>
    </source>
</evidence>
<dbReference type="RefSeq" id="WP_232074450.1">
    <property type="nucleotide sequence ID" value="NZ_AP022871.1"/>
</dbReference>
<dbReference type="InterPro" id="IPR023296">
    <property type="entry name" value="Glyco_hydro_beta-prop_sf"/>
</dbReference>
<evidence type="ECO:0000313" key="2">
    <source>
        <dbReference type="EMBL" id="BCB82694.1"/>
    </source>
</evidence>
<evidence type="ECO:0000313" key="3">
    <source>
        <dbReference type="Proteomes" id="UP000503011"/>
    </source>
</evidence>
<dbReference type="AlphaFoldDB" id="A0A6F8Y993"/>
<dbReference type="PROSITE" id="PS51318">
    <property type="entry name" value="TAT"/>
    <property type="match status" value="1"/>
</dbReference>
<accession>A0A6F8Y993</accession>
<organism evidence="2 3">
    <name type="scientific">Phytohabitans suffuscus</name>
    <dbReference type="NCBI Taxonomy" id="624315"/>
    <lineage>
        <taxon>Bacteria</taxon>
        <taxon>Bacillati</taxon>
        <taxon>Actinomycetota</taxon>
        <taxon>Actinomycetes</taxon>
        <taxon>Micromonosporales</taxon>
        <taxon>Micromonosporaceae</taxon>
    </lineage>
</organism>
<keyword evidence="1" id="KW-0732">Signal</keyword>
<evidence type="ECO:0000256" key="1">
    <source>
        <dbReference type="SAM" id="SignalP"/>
    </source>
</evidence>
<proteinExistence type="predicted"/>
<reference evidence="2 3" key="1">
    <citation type="submission" date="2020-03" db="EMBL/GenBank/DDBJ databases">
        <title>Whole genome shotgun sequence of Phytohabitans suffuscus NBRC 105367.</title>
        <authorList>
            <person name="Komaki H."/>
            <person name="Tamura T."/>
        </authorList>
    </citation>
    <scope>NUCLEOTIDE SEQUENCE [LARGE SCALE GENOMIC DNA]</scope>
    <source>
        <strain evidence="2 3">NBRC 105367</strain>
    </source>
</reference>
<keyword evidence="3" id="KW-1185">Reference proteome</keyword>
<feature type="signal peptide" evidence="1">
    <location>
        <begin position="1"/>
        <end position="32"/>
    </location>
</feature>
<sequence length="104" mass="10843">MVLARRALIKAAAASGALSAASVAGLPGVAWAANTAYVMSYFTETPDFQGADYGLHLAVSRDGLNWTPLNQNNPVVTPTAGQQGCGTRSCSASRTAPTWYWPPT</sequence>
<dbReference type="EMBL" id="AP022871">
    <property type="protein sequence ID" value="BCB82694.1"/>
    <property type="molecule type" value="Genomic_DNA"/>
</dbReference>
<dbReference type="Proteomes" id="UP000503011">
    <property type="component" value="Chromosome"/>
</dbReference>
<dbReference type="InterPro" id="IPR006311">
    <property type="entry name" value="TAT_signal"/>
</dbReference>
<dbReference type="KEGG" id="psuu:Psuf_000070"/>
<dbReference type="SUPFAM" id="SSF75005">
    <property type="entry name" value="Arabinanase/levansucrase/invertase"/>
    <property type="match status" value="1"/>
</dbReference>
<reference evidence="2 3" key="2">
    <citation type="submission" date="2020-03" db="EMBL/GenBank/DDBJ databases">
        <authorList>
            <person name="Ichikawa N."/>
            <person name="Kimura A."/>
            <person name="Kitahashi Y."/>
            <person name="Uohara A."/>
        </authorList>
    </citation>
    <scope>NUCLEOTIDE SEQUENCE [LARGE SCALE GENOMIC DNA]</scope>
    <source>
        <strain evidence="2 3">NBRC 105367</strain>
    </source>
</reference>
<protein>
    <recommendedName>
        <fullName evidence="4">Glycosyl hydrolase family 32 N-terminal domain-containing protein</fullName>
    </recommendedName>
</protein>
<gene>
    <name evidence="2" type="ORF">Psuf_000070</name>
</gene>